<proteinExistence type="predicted"/>
<evidence type="ECO:0000313" key="2">
    <source>
        <dbReference type="Proteomes" id="UP001162480"/>
    </source>
</evidence>
<sequence length="55" mass="5909">MHMSRTPAVRGSAGYGRAVKTCVGRIRGVSHQCFAVNVSNKPTKTGHGRRVKEGN</sequence>
<organism evidence="1 2">
    <name type="scientific">Octopus vulgaris</name>
    <name type="common">Common octopus</name>
    <dbReference type="NCBI Taxonomy" id="6645"/>
    <lineage>
        <taxon>Eukaryota</taxon>
        <taxon>Metazoa</taxon>
        <taxon>Spiralia</taxon>
        <taxon>Lophotrochozoa</taxon>
        <taxon>Mollusca</taxon>
        <taxon>Cephalopoda</taxon>
        <taxon>Coleoidea</taxon>
        <taxon>Octopodiformes</taxon>
        <taxon>Octopoda</taxon>
        <taxon>Incirrata</taxon>
        <taxon>Octopodidae</taxon>
        <taxon>Octopus</taxon>
    </lineage>
</organism>
<dbReference type="EMBL" id="OX597814">
    <property type="protein sequence ID" value="CAI9716637.1"/>
    <property type="molecule type" value="Genomic_DNA"/>
</dbReference>
<reference evidence="1" key="1">
    <citation type="submission" date="2023-08" db="EMBL/GenBank/DDBJ databases">
        <authorList>
            <person name="Alioto T."/>
            <person name="Alioto T."/>
            <person name="Gomez Garrido J."/>
        </authorList>
    </citation>
    <scope>NUCLEOTIDE SEQUENCE</scope>
</reference>
<dbReference type="AlphaFoldDB" id="A0AA36AKH3"/>
<dbReference type="Proteomes" id="UP001162480">
    <property type="component" value="Chromosome 1"/>
</dbReference>
<accession>A0AA36AKH3</accession>
<name>A0AA36AKH3_OCTVU</name>
<keyword evidence="2" id="KW-1185">Reference proteome</keyword>
<feature type="non-terminal residue" evidence="1">
    <location>
        <position position="1"/>
    </location>
</feature>
<evidence type="ECO:0000313" key="1">
    <source>
        <dbReference type="EMBL" id="CAI9716637.1"/>
    </source>
</evidence>
<gene>
    <name evidence="1" type="ORF">OCTVUL_1B002092</name>
</gene>
<protein>
    <submittedName>
        <fullName evidence="1">Uncharacterized protein</fullName>
    </submittedName>
</protein>